<dbReference type="AlphaFoldDB" id="A0A914X0J1"/>
<keyword evidence="2" id="KW-1185">Reference proteome</keyword>
<evidence type="ECO:0000313" key="3">
    <source>
        <dbReference type="WBParaSite" id="PSAMB.scaffold5988size10428.g27699.t1"/>
    </source>
</evidence>
<dbReference type="PANTHER" id="PTHR36519">
    <property type="entry name" value="FIP (FUNGUS-INDUCED PROTEIN) RELATED-RELATED"/>
    <property type="match status" value="1"/>
</dbReference>
<name>A0A914X0J1_9BILA</name>
<feature type="chain" id="PRO_5037711469" evidence="1">
    <location>
        <begin position="20"/>
        <end position="223"/>
    </location>
</feature>
<keyword evidence="1" id="KW-0732">Signal</keyword>
<dbReference type="PANTHER" id="PTHR36519:SF9">
    <property type="entry name" value="EB DOMAIN-CONTAINING PROTEIN-RELATED"/>
    <property type="match status" value="1"/>
</dbReference>
<organism evidence="2 3">
    <name type="scientific">Plectus sambesii</name>
    <dbReference type="NCBI Taxonomy" id="2011161"/>
    <lineage>
        <taxon>Eukaryota</taxon>
        <taxon>Metazoa</taxon>
        <taxon>Ecdysozoa</taxon>
        <taxon>Nematoda</taxon>
        <taxon>Chromadorea</taxon>
        <taxon>Plectida</taxon>
        <taxon>Plectina</taxon>
        <taxon>Plectoidea</taxon>
        <taxon>Plectidae</taxon>
        <taxon>Plectus</taxon>
    </lineage>
</organism>
<sequence>MMLSLTIWLTFCAFNYATAQQPPYPAYDFPNGQPPYSPCNPPQPCPNQQNCGGCATGVNPLENFNGGSNLCGATICQPGQYCIAGRCVATPGNTIGLNVNPFQQNPLCQFNTDCPAGFTCQGGQCAPGPPGGLLGGLGGGPINEVLGQQACSETQPCFAGQVCVGGVCVPSGTANTGNIGYVETTTCLSNDFCKVNERCQAGYCVNNQQLTPFGGPNGIFYVD</sequence>
<evidence type="ECO:0000256" key="1">
    <source>
        <dbReference type="SAM" id="SignalP"/>
    </source>
</evidence>
<dbReference type="WBParaSite" id="PSAMB.scaffold5988size10428.g27699.t1">
    <property type="protein sequence ID" value="PSAMB.scaffold5988size10428.g27699.t1"/>
    <property type="gene ID" value="PSAMB.scaffold5988size10428.g27699"/>
</dbReference>
<feature type="signal peptide" evidence="1">
    <location>
        <begin position="1"/>
        <end position="19"/>
    </location>
</feature>
<proteinExistence type="predicted"/>
<dbReference type="Proteomes" id="UP000887566">
    <property type="component" value="Unplaced"/>
</dbReference>
<protein>
    <submittedName>
        <fullName evidence="3">Uncharacterized protein</fullName>
    </submittedName>
</protein>
<accession>A0A914X0J1</accession>
<evidence type="ECO:0000313" key="2">
    <source>
        <dbReference type="Proteomes" id="UP000887566"/>
    </source>
</evidence>
<reference evidence="3" key="1">
    <citation type="submission" date="2022-11" db="UniProtKB">
        <authorList>
            <consortium name="WormBaseParasite"/>
        </authorList>
    </citation>
    <scope>IDENTIFICATION</scope>
</reference>